<dbReference type="Proteomes" id="UP001055102">
    <property type="component" value="Unassembled WGS sequence"/>
</dbReference>
<reference evidence="5" key="2">
    <citation type="submission" date="2021-08" db="EMBL/GenBank/DDBJ databases">
        <authorList>
            <person name="Tani A."/>
            <person name="Ola A."/>
            <person name="Ogura Y."/>
            <person name="Katsura K."/>
            <person name="Hayashi T."/>
        </authorList>
    </citation>
    <scope>NUCLEOTIDE SEQUENCE</scope>
    <source>
        <strain evidence="5">LMG 23639</strain>
    </source>
</reference>
<protein>
    <submittedName>
        <fullName evidence="5">Trans-aconitate 2-methyltransferase</fullName>
    </submittedName>
</protein>
<feature type="domain" description="Methyltransferase type 11" evidence="4">
    <location>
        <begin position="41"/>
        <end position="129"/>
    </location>
</feature>
<keyword evidence="6" id="KW-1185">Reference proteome</keyword>
<dbReference type="InterPro" id="IPR051052">
    <property type="entry name" value="Diverse_substrate_MTase"/>
</dbReference>
<gene>
    <name evidence="5" type="primary">tam_2</name>
    <name evidence="5" type="ORF">AOPFMNJM_0875</name>
</gene>
<evidence type="ECO:0000259" key="4">
    <source>
        <dbReference type="Pfam" id="PF08241"/>
    </source>
</evidence>
<sequence>MAGFKDHFSDRAAAYAAHRPSYPDALAAHLARLAPGRGLALDCGCGTGQLAQLLAGHFERVVATDASVEQIGQAGVLPNLAFRVAPAEASGLPPGSADLVTAAQAAHWFDLPAFYAEVRRVARPGAVLALVSYGIPHLDGAPGEVVAAFYRDLGPCWPPERRHVEEGYRGLPFPFAELPQPALAIERDRGLDDLVGYVATWSAVAELERRGGASRVAAFRQALAEHWGDPATRRRVTWPLSMRLGRVEAD</sequence>
<organism evidence="5 6">
    <name type="scientific">Methylobacterium jeotgali</name>
    <dbReference type="NCBI Taxonomy" id="381630"/>
    <lineage>
        <taxon>Bacteria</taxon>
        <taxon>Pseudomonadati</taxon>
        <taxon>Pseudomonadota</taxon>
        <taxon>Alphaproteobacteria</taxon>
        <taxon>Hyphomicrobiales</taxon>
        <taxon>Methylobacteriaceae</taxon>
        <taxon>Methylobacterium</taxon>
    </lineage>
</organism>
<name>A0ABQ4SQZ9_9HYPH</name>
<keyword evidence="2" id="KW-0489">Methyltransferase</keyword>
<dbReference type="SUPFAM" id="SSF53335">
    <property type="entry name" value="S-adenosyl-L-methionine-dependent methyltransferases"/>
    <property type="match status" value="1"/>
</dbReference>
<dbReference type="EMBL" id="BPQR01000013">
    <property type="protein sequence ID" value="GJE05572.1"/>
    <property type="molecule type" value="Genomic_DNA"/>
</dbReference>
<dbReference type="RefSeq" id="WP_238274259.1">
    <property type="nucleotide sequence ID" value="NZ_BPQR01000013.1"/>
</dbReference>
<evidence type="ECO:0000256" key="3">
    <source>
        <dbReference type="ARBA" id="ARBA00022679"/>
    </source>
</evidence>
<dbReference type="CDD" id="cd02440">
    <property type="entry name" value="AdoMet_MTases"/>
    <property type="match status" value="1"/>
</dbReference>
<dbReference type="InterPro" id="IPR029063">
    <property type="entry name" value="SAM-dependent_MTases_sf"/>
</dbReference>
<comment type="caution">
    <text evidence="5">The sequence shown here is derived from an EMBL/GenBank/DDBJ whole genome shotgun (WGS) entry which is preliminary data.</text>
</comment>
<evidence type="ECO:0000256" key="1">
    <source>
        <dbReference type="ARBA" id="ARBA00008361"/>
    </source>
</evidence>
<evidence type="ECO:0000313" key="6">
    <source>
        <dbReference type="Proteomes" id="UP001055102"/>
    </source>
</evidence>
<dbReference type="InterPro" id="IPR013216">
    <property type="entry name" value="Methyltransf_11"/>
</dbReference>
<reference evidence="5" key="1">
    <citation type="journal article" date="2021" name="Front. Microbiol.">
        <title>Comprehensive Comparative Genomics and Phenotyping of Methylobacterium Species.</title>
        <authorList>
            <person name="Alessa O."/>
            <person name="Ogura Y."/>
            <person name="Fujitani Y."/>
            <person name="Takami H."/>
            <person name="Hayashi T."/>
            <person name="Sahin N."/>
            <person name="Tani A."/>
        </authorList>
    </citation>
    <scope>NUCLEOTIDE SEQUENCE</scope>
    <source>
        <strain evidence="5">LMG 23639</strain>
    </source>
</reference>
<comment type="similarity">
    <text evidence="1">Belongs to the methyltransferase superfamily.</text>
</comment>
<evidence type="ECO:0000256" key="2">
    <source>
        <dbReference type="ARBA" id="ARBA00022603"/>
    </source>
</evidence>
<dbReference type="PANTHER" id="PTHR44942:SF4">
    <property type="entry name" value="METHYLTRANSFERASE TYPE 11 DOMAIN-CONTAINING PROTEIN"/>
    <property type="match status" value="1"/>
</dbReference>
<proteinExistence type="inferred from homology"/>
<evidence type="ECO:0000313" key="5">
    <source>
        <dbReference type="EMBL" id="GJE05572.1"/>
    </source>
</evidence>
<accession>A0ABQ4SQZ9</accession>
<dbReference type="PANTHER" id="PTHR44942">
    <property type="entry name" value="METHYLTRANSF_11 DOMAIN-CONTAINING PROTEIN"/>
    <property type="match status" value="1"/>
</dbReference>
<keyword evidence="3" id="KW-0808">Transferase</keyword>
<dbReference type="Pfam" id="PF08241">
    <property type="entry name" value="Methyltransf_11"/>
    <property type="match status" value="1"/>
</dbReference>
<dbReference type="Gene3D" id="3.40.50.150">
    <property type="entry name" value="Vaccinia Virus protein VP39"/>
    <property type="match status" value="1"/>
</dbReference>